<dbReference type="RefSeq" id="WP_136862750.1">
    <property type="nucleotide sequence ID" value="NZ_SWCJ01000004.1"/>
</dbReference>
<keyword evidence="1" id="KW-0677">Repeat</keyword>
<evidence type="ECO:0000256" key="1">
    <source>
        <dbReference type="ARBA" id="ARBA00022737"/>
    </source>
</evidence>
<dbReference type="PANTHER" id="PTHR45586:SF1">
    <property type="entry name" value="LIPOPOLYSACCHARIDE ASSEMBLY PROTEIN B"/>
    <property type="match status" value="1"/>
</dbReference>
<dbReference type="SMART" id="SM00028">
    <property type="entry name" value="TPR"/>
    <property type="match status" value="4"/>
</dbReference>
<dbReference type="PANTHER" id="PTHR45586">
    <property type="entry name" value="TPR REPEAT-CONTAINING PROTEIN PA4667"/>
    <property type="match status" value="1"/>
</dbReference>
<reference evidence="5 6" key="1">
    <citation type="submission" date="2019-04" db="EMBL/GenBank/DDBJ databases">
        <authorList>
            <person name="Hwang J.C."/>
        </authorList>
    </citation>
    <scope>NUCLEOTIDE SEQUENCE [LARGE SCALE GENOMIC DNA]</scope>
    <source>
        <strain evidence="5 6">IMCC35002</strain>
    </source>
</reference>
<dbReference type="EMBL" id="SWCJ01000004">
    <property type="protein sequence ID" value="TKB56021.1"/>
    <property type="molecule type" value="Genomic_DNA"/>
</dbReference>
<evidence type="ECO:0000313" key="6">
    <source>
        <dbReference type="Proteomes" id="UP000305675"/>
    </source>
</evidence>
<evidence type="ECO:0000256" key="3">
    <source>
        <dbReference type="PROSITE-ProRule" id="PRU00339"/>
    </source>
</evidence>
<feature type="repeat" description="TPR" evidence="3">
    <location>
        <begin position="149"/>
        <end position="182"/>
    </location>
</feature>
<feature type="chain" id="PRO_5020494930" evidence="4">
    <location>
        <begin position="20"/>
        <end position="444"/>
    </location>
</feature>
<dbReference type="InterPro" id="IPR019734">
    <property type="entry name" value="TPR_rpt"/>
</dbReference>
<accession>A0A4U1BNV7</accession>
<proteinExistence type="predicted"/>
<keyword evidence="4" id="KW-0732">Signal</keyword>
<evidence type="ECO:0000256" key="2">
    <source>
        <dbReference type="ARBA" id="ARBA00022803"/>
    </source>
</evidence>
<dbReference type="SUPFAM" id="SSF48452">
    <property type="entry name" value="TPR-like"/>
    <property type="match status" value="2"/>
</dbReference>
<keyword evidence="2 3" id="KW-0802">TPR repeat</keyword>
<dbReference type="Pfam" id="PF14559">
    <property type="entry name" value="TPR_19"/>
    <property type="match status" value="2"/>
</dbReference>
<evidence type="ECO:0000313" key="5">
    <source>
        <dbReference type="EMBL" id="TKB56021.1"/>
    </source>
</evidence>
<dbReference type="OrthoDB" id="5699219at2"/>
<dbReference type="Proteomes" id="UP000305675">
    <property type="component" value="Unassembled WGS sequence"/>
</dbReference>
<feature type="signal peptide" evidence="4">
    <location>
        <begin position="1"/>
        <end position="19"/>
    </location>
</feature>
<dbReference type="Gene3D" id="1.25.40.10">
    <property type="entry name" value="Tetratricopeptide repeat domain"/>
    <property type="match status" value="3"/>
</dbReference>
<keyword evidence="6" id="KW-1185">Reference proteome</keyword>
<evidence type="ECO:0000256" key="4">
    <source>
        <dbReference type="SAM" id="SignalP"/>
    </source>
</evidence>
<sequence length="444" mass="49215">MKQIIFALCCLSASASIVAQEFSWDGGDLQFEFSSLPYQQREPKITQQEYEVLGKVVDLVKQQREADAIAELKLQIARSPSAAMWFSLAQMQQQQQQPNEAIAALEEAVKLMPHFTRAHESLGTLLTQKGELKQARPHLQLAASQGAPAQIYAMLGYGYLQDNQPQAAKAAYSQALMLAGDNPQWQRGLLHAAVTAGDDALARSLTEQLLVAAPNDAQLHQLRASLAQRQQDWPQTIASLEIAQQLQPHDEVKWKLAQIYLDQGYYQLAEPHLNQLVAKGINGRQSQLLEVSDYLIAQQQYKSAASLLKSLVDHQGLTPSQNSHALTSQAKLLAQQNPKRSVSTQMGLLNKALKQDPLNGTALIALARHYESSDQAQAEALYRRAAAISSVQLEALQRHAQLLLTQEAYRRAEQLLQQAVKQSPNDKQLRDNLALVTRMVQSQG</sequence>
<feature type="repeat" description="TPR" evidence="3">
    <location>
        <begin position="82"/>
        <end position="115"/>
    </location>
</feature>
<protein>
    <submittedName>
        <fullName evidence="5">Tetratricopeptide repeat protein</fullName>
    </submittedName>
</protein>
<dbReference type="InterPro" id="IPR051012">
    <property type="entry name" value="CellSynth/LPSAsmb/PSIAsmb"/>
</dbReference>
<dbReference type="AlphaFoldDB" id="A0A4U1BNV7"/>
<name>A0A4U1BNV7_9GAMM</name>
<organism evidence="5 6">
    <name type="scientific">Ferrimonas aestuarii</name>
    <dbReference type="NCBI Taxonomy" id="2569539"/>
    <lineage>
        <taxon>Bacteria</taxon>
        <taxon>Pseudomonadati</taxon>
        <taxon>Pseudomonadota</taxon>
        <taxon>Gammaproteobacteria</taxon>
        <taxon>Alteromonadales</taxon>
        <taxon>Ferrimonadaceae</taxon>
        <taxon>Ferrimonas</taxon>
    </lineage>
</organism>
<dbReference type="PROSITE" id="PS50005">
    <property type="entry name" value="TPR"/>
    <property type="match status" value="2"/>
</dbReference>
<comment type="caution">
    <text evidence="5">The sequence shown here is derived from an EMBL/GenBank/DDBJ whole genome shotgun (WGS) entry which is preliminary data.</text>
</comment>
<dbReference type="InterPro" id="IPR011990">
    <property type="entry name" value="TPR-like_helical_dom_sf"/>
</dbReference>
<gene>
    <name evidence="5" type="ORF">FCL42_07325</name>
</gene>